<sequence>MINKLNNLNLSNNDLELNNIYKNEELNNTNTGELKGEISNTLKDVQKNFNKEMVIKIKEMIAKAENIAIKIVKGESLT</sequence>
<name>A0AAW9I2P0_CLOPF</name>
<organism evidence="1 2">
    <name type="scientific">Clostridium perfringens</name>
    <dbReference type="NCBI Taxonomy" id="1502"/>
    <lineage>
        <taxon>Bacteria</taxon>
        <taxon>Bacillati</taxon>
        <taxon>Bacillota</taxon>
        <taxon>Clostridia</taxon>
        <taxon>Eubacteriales</taxon>
        <taxon>Clostridiaceae</taxon>
        <taxon>Clostridium</taxon>
    </lineage>
</organism>
<reference evidence="1" key="1">
    <citation type="submission" date="2019-11" db="EMBL/GenBank/DDBJ databases">
        <title>Characterization of Clostridium perfringens isolates from swine manure treated agricultural soils.</title>
        <authorList>
            <person name="Wushke S.T."/>
        </authorList>
    </citation>
    <scope>NUCLEOTIDE SEQUENCE</scope>
    <source>
        <strain evidence="1">X94</strain>
    </source>
</reference>
<dbReference type="RefSeq" id="WP_322395966.1">
    <property type="nucleotide sequence ID" value="NZ_WNUI01000763.1"/>
</dbReference>
<gene>
    <name evidence="1" type="ORF">GNF68_17715</name>
</gene>
<feature type="non-terminal residue" evidence="1">
    <location>
        <position position="78"/>
    </location>
</feature>
<evidence type="ECO:0000313" key="2">
    <source>
        <dbReference type="Proteomes" id="UP001288778"/>
    </source>
</evidence>
<accession>A0AAW9I2P0</accession>
<dbReference type="AlphaFoldDB" id="A0AAW9I2P0"/>
<proteinExistence type="predicted"/>
<comment type="caution">
    <text evidence="1">The sequence shown here is derived from an EMBL/GenBank/DDBJ whole genome shotgun (WGS) entry which is preliminary data.</text>
</comment>
<dbReference type="Proteomes" id="UP001288778">
    <property type="component" value="Unassembled WGS sequence"/>
</dbReference>
<evidence type="ECO:0000313" key="1">
    <source>
        <dbReference type="EMBL" id="MDZ4910803.1"/>
    </source>
</evidence>
<protein>
    <submittedName>
        <fullName evidence="1">Uncharacterized protein</fullName>
    </submittedName>
</protein>
<dbReference type="EMBL" id="WNUI01000763">
    <property type="protein sequence ID" value="MDZ4910803.1"/>
    <property type="molecule type" value="Genomic_DNA"/>
</dbReference>